<keyword evidence="7" id="KW-1185">Reference proteome</keyword>
<name>A0A7W5FM71_9BACL</name>
<dbReference type="InterPro" id="IPR011042">
    <property type="entry name" value="6-blade_b-propeller_TolB-like"/>
</dbReference>
<dbReference type="AlphaFoldDB" id="A0A7W5FM71"/>
<dbReference type="SUPFAM" id="SSF101898">
    <property type="entry name" value="NHL repeat"/>
    <property type="match status" value="1"/>
</dbReference>
<dbReference type="InterPro" id="IPR012854">
    <property type="entry name" value="Cu_amine_oxidase-like_N"/>
</dbReference>
<dbReference type="InterPro" id="IPR001258">
    <property type="entry name" value="NHL_repeat"/>
</dbReference>
<feature type="signal peptide" evidence="3">
    <location>
        <begin position="1"/>
        <end position="26"/>
    </location>
</feature>
<dbReference type="InterPro" id="IPR056822">
    <property type="entry name" value="TEN_NHL"/>
</dbReference>
<accession>A0A7W5FM71</accession>
<dbReference type="PROSITE" id="PS51125">
    <property type="entry name" value="NHL"/>
    <property type="match status" value="2"/>
</dbReference>
<dbReference type="PANTHER" id="PTHR13833">
    <property type="match status" value="1"/>
</dbReference>
<feature type="repeat" description="NHL" evidence="2">
    <location>
        <begin position="120"/>
        <end position="156"/>
    </location>
</feature>
<comment type="caution">
    <text evidence="6">The sequence shown here is derived from an EMBL/GenBank/DDBJ whole genome shotgun (WGS) entry which is preliminary data.</text>
</comment>
<dbReference type="Pfam" id="PF01436">
    <property type="entry name" value="NHL"/>
    <property type="match status" value="1"/>
</dbReference>
<gene>
    <name evidence="6" type="ORF">FHS18_002038</name>
</gene>
<proteinExistence type="predicted"/>
<evidence type="ECO:0000259" key="4">
    <source>
        <dbReference type="Pfam" id="PF07833"/>
    </source>
</evidence>
<feature type="chain" id="PRO_5030959250" evidence="3">
    <location>
        <begin position="27"/>
        <end position="530"/>
    </location>
</feature>
<dbReference type="PANTHER" id="PTHR13833:SF71">
    <property type="entry name" value="NHL DOMAIN-CONTAINING PROTEIN"/>
    <property type="match status" value="1"/>
</dbReference>
<feature type="repeat" description="NHL" evidence="2">
    <location>
        <begin position="239"/>
        <end position="270"/>
    </location>
</feature>
<keyword evidence="3" id="KW-0732">Signal</keyword>
<dbReference type="Gene3D" id="3.30.457.10">
    <property type="entry name" value="Copper amine oxidase-like, N-terminal domain"/>
    <property type="match status" value="1"/>
</dbReference>
<sequence length="530" mass="56000">MKKWKTSIMTAAAVTLLTGSLTTASAASTSTLLASRHLLEIHTLAGTGEYAFQDGDAAQAAFHEPTSLIYDSAGGNLIVSDTQNQRIRLTVKNGTTSTLAGLSWGEDELNVPFGGMNDGGKDAAVLNHPAGLAKDGQGNIYFADSDNHAIRKLDKNGNVMTIAGNGVLGRTDGNVTSAQFYHPLDVAVSSSGILYVADTLNHVIRKIEGNLVTTIGNVSKRVIEVQPGDFEYAGDFADGSLSQAKFNEPSGLAVDSSGNLYVSDTGNQRIRYIDFAKGTVTTVAGGASGSAVSYNGDFYAEGDYADGTAADSRFHAPRGLAVTPEGGLLIADSLNHVIRYLKDGMVTTVAGTPDEDGEQEGIATAAGFHSPTDVTWIGNDSFAVADAGNNVVRIVQKYQVPANLKADASIHLLLNEQELASDVEPLIVNNTTFVPLRILTEKLGFKVAYTKASTVLSKGDLSYTVVPGATTIRKKSGQTESVITLANAPFTHSSRMFLPVRFFAEEAGLDVQWLPEAQAVLIREKLFATN</sequence>
<dbReference type="Pfam" id="PF25021">
    <property type="entry name" value="TEN_NHL"/>
    <property type="match status" value="1"/>
</dbReference>
<organism evidence="6 7">
    <name type="scientific">Paenibacillus phyllosphaerae</name>
    <dbReference type="NCBI Taxonomy" id="274593"/>
    <lineage>
        <taxon>Bacteria</taxon>
        <taxon>Bacillati</taxon>
        <taxon>Bacillota</taxon>
        <taxon>Bacilli</taxon>
        <taxon>Bacillales</taxon>
        <taxon>Paenibacillaceae</taxon>
        <taxon>Paenibacillus</taxon>
    </lineage>
</organism>
<evidence type="ECO:0000313" key="6">
    <source>
        <dbReference type="EMBL" id="MBB3109975.1"/>
    </source>
</evidence>
<evidence type="ECO:0000256" key="3">
    <source>
        <dbReference type="SAM" id="SignalP"/>
    </source>
</evidence>
<feature type="domain" description="Copper amine oxidase-like N-terminal" evidence="4">
    <location>
        <begin position="414"/>
        <end position="522"/>
    </location>
</feature>
<evidence type="ECO:0000256" key="1">
    <source>
        <dbReference type="ARBA" id="ARBA00022737"/>
    </source>
</evidence>
<evidence type="ECO:0000313" key="7">
    <source>
        <dbReference type="Proteomes" id="UP000570361"/>
    </source>
</evidence>
<dbReference type="RefSeq" id="WP_183599545.1">
    <property type="nucleotide sequence ID" value="NZ_JACHXK010000003.1"/>
</dbReference>
<protein>
    <submittedName>
        <fullName evidence="6">Sugar lactone lactonase YvrE</fullName>
    </submittedName>
</protein>
<dbReference type="InterPro" id="IPR036582">
    <property type="entry name" value="Mao_N_sf"/>
</dbReference>
<dbReference type="Gene3D" id="2.120.10.30">
    <property type="entry name" value="TolB, C-terminal domain"/>
    <property type="match status" value="4"/>
</dbReference>
<reference evidence="6 7" key="1">
    <citation type="submission" date="2020-08" db="EMBL/GenBank/DDBJ databases">
        <title>Genomic Encyclopedia of Type Strains, Phase III (KMG-III): the genomes of soil and plant-associated and newly described type strains.</title>
        <authorList>
            <person name="Whitman W."/>
        </authorList>
    </citation>
    <scope>NUCLEOTIDE SEQUENCE [LARGE SCALE GENOMIC DNA]</scope>
    <source>
        <strain evidence="6 7">CECT 5862</strain>
    </source>
</reference>
<dbReference type="Pfam" id="PF07833">
    <property type="entry name" value="Cu_amine_oxidN1"/>
    <property type="match status" value="1"/>
</dbReference>
<evidence type="ECO:0000256" key="2">
    <source>
        <dbReference type="PROSITE-ProRule" id="PRU00504"/>
    </source>
</evidence>
<evidence type="ECO:0000259" key="5">
    <source>
        <dbReference type="Pfam" id="PF25021"/>
    </source>
</evidence>
<dbReference type="EMBL" id="JACHXK010000003">
    <property type="protein sequence ID" value="MBB3109975.1"/>
    <property type="molecule type" value="Genomic_DNA"/>
</dbReference>
<keyword evidence="1" id="KW-0677">Repeat</keyword>
<dbReference type="Proteomes" id="UP000570361">
    <property type="component" value="Unassembled WGS sequence"/>
</dbReference>
<feature type="domain" description="Teneurin NHL" evidence="5">
    <location>
        <begin position="243"/>
        <end position="340"/>
    </location>
</feature>